<dbReference type="AlphaFoldDB" id="A0A1Y2AX68"/>
<evidence type="ECO:0000313" key="2">
    <source>
        <dbReference type="EMBL" id="ORY26817.1"/>
    </source>
</evidence>
<comment type="caution">
    <text evidence="2">The sequence shown here is derived from an EMBL/GenBank/DDBJ whole genome shotgun (WGS) entry which is preliminary data.</text>
</comment>
<evidence type="ECO:0000256" key="1">
    <source>
        <dbReference type="SAM" id="MobiDB-lite"/>
    </source>
</evidence>
<accession>A0A1Y2AX68</accession>
<organism evidence="2 3">
    <name type="scientific">Neocallimastix californiae</name>
    <dbReference type="NCBI Taxonomy" id="1754190"/>
    <lineage>
        <taxon>Eukaryota</taxon>
        <taxon>Fungi</taxon>
        <taxon>Fungi incertae sedis</taxon>
        <taxon>Chytridiomycota</taxon>
        <taxon>Chytridiomycota incertae sedis</taxon>
        <taxon>Neocallimastigomycetes</taxon>
        <taxon>Neocallimastigales</taxon>
        <taxon>Neocallimastigaceae</taxon>
        <taxon>Neocallimastix</taxon>
    </lineage>
</organism>
<evidence type="ECO:0000313" key="3">
    <source>
        <dbReference type="Proteomes" id="UP000193920"/>
    </source>
</evidence>
<dbReference type="Proteomes" id="UP000193920">
    <property type="component" value="Unassembled WGS sequence"/>
</dbReference>
<protein>
    <submittedName>
        <fullName evidence="2">Uncharacterized protein</fullName>
    </submittedName>
</protein>
<keyword evidence="3" id="KW-1185">Reference proteome</keyword>
<dbReference type="EMBL" id="MCOG01000198">
    <property type="protein sequence ID" value="ORY26817.1"/>
    <property type="molecule type" value="Genomic_DNA"/>
</dbReference>
<gene>
    <name evidence="2" type="ORF">LY90DRAFT_513627</name>
</gene>
<reference evidence="2 3" key="1">
    <citation type="submission" date="2016-08" db="EMBL/GenBank/DDBJ databases">
        <title>A Parts List for Fungal Cellulosomes Revealed by Comparative Genomics.</title>
        <authorList>
            <consortium name="DOE Joint Genome Institute"/>
            <person name="Haitjema C.H."/>
            <person name="Gilmore S.P."/>
            <person name="Henske J.K."/>
            <person name="Solomon K.V."/>
            <person name="De Groot R."/>
            <person name="Kuo A."/>
            <person name="Mondo S.J."/>
            <person name="Salamov A.A."/>
            <person name="Labutti K."/>
            <person name="Zhao Z."/>
            <person name="Chiniquy J."/>
            <person name="Barry K."/>
            <person name="Brewer H.M."/>
            <person name="Purvine S.O."/>
            <person name="Wright A.T."/>
            <person name="Boxma B."/>
            <person name="Van Alen T."/>
            <person name="Hackstein J.H."/>
            <person name="Baker S.E."/>
            <person name="Grigoriev I.V."/>
            <person name="O'Malley M.A."/>
        </authorList>
    </citation>
    <scope>NUCLEOTIDE SEQUENCE [LARGE SCALE GENOMIC DNA]</scope>
    <source>
        <strain evidence="2 3">G1</strain>
    </source>
</reference>
<feature type="region of interest" description="Disordered" evidence="1">
    <location>
        <begin position="29"/>
        <end position="71"/>
    </location>
</feature>
<sequence length="104" mass="12308">MEEKIFSKNYNFINEKIFQNEENNYVYNSYKNDELNLPNNNDNSPDHNSNYSSINSPQRNHNKNKNYINENPSLEGIKTLKIILKIFKNSHNFKIVRPLTTNLA</sequence>
<proteinExistence type="predicted"/>
<name>A0A1Y2AX68_9FUNG</name>
<feature type="compositionally biased region" description="Low complexity" evidence="1">
    <location>
        <begin position="35"/>
        <end position="50"/>
    </location>
</feature>